<feature type="region of interest" description="Disordered" evidence="1">
    <location>
        <begin position="502"/>
        <end position="540"/>
    </location>
</feature>
<dbReference type="OrthoDB" id="3650809at2759"/>
<dbReference type="GeneID" id="54360920"/>
<feature type="region of interest" description="Disordered" evidence="1">
    <location>
        <begin position="603"/>
        <end position="623"/>
    </location>
</feature>
<feature type="compositionally biased region" description="Polar residues" evidence="1">
    <location>
        <begin position="603"/>
        <end position="615"/>
    </location>
</feature>
<feature type="region of interest" description="Disordered" evidence="1">
    <location>
        <begin position="751"/>
        <end position="826"/>
    </location>
</feature>
<feature type="compositionally biased region" description="Basic and acidic residues" evidence="1">
    <location>
        <begin position="855"/>
        <end position="866"/>
    </location>
</feature>
<reference evidence="3" key="3">
    <citation type="submission" date="2025-08" db="UniProtKB">
        <authorList>
            <consortium name="RefSeq"/>
        </authorList>
    </citation>
    <scope>IDENTIFICATION</scope>
    <source>
        <strain evidence="3">CBS 342.82</strain>
    </source>
</reference>
<protein>
    <submittedName>
        <fullName evidence="3">Uncharacterized protein</fullName>
    </submittedName>
</protein>
<gene>
    <name evidence="3" type="ORF">K489DRAFT_370266</name>
</gene>
<sequence length="901" mass="98685">MADPTDFVNYISSSPDNITDFLFSNINIQVSGGCGPHRTEPTQCYHPFHRPYRSGAVRRKNIPIDACMAAAMPDGAVPRAVSSSAVGSGQGIVYDRDIVSTWRIPSSRVAQQIFFWEKAFEHALAQETMFVAIEAFTEDLCSTGDTIEIAYLLQTFRTYLEDLGKQPLTITVSSLVRDMVESFRNSYGESEISNRSCEGLFDALEEFVLTRECWIYNAGTAPALEVKFNVPQQPTITTGIDVELHYGWHPPVVNFKHLRNTIWESTELVLQPCISSVRPFCDMSNVDIEYYIGPSTESFRGHVPRALAGALGAERHDVYTMPLELTTTLVKHFPDAIRYEIVIRCALPLTVKRRPDHCQSPAAPDTDRVGRHLTQPVKEIPIKRPRDDSAPGTLPFLDCPLPEVSVNAKRELTPISIETANASSKNSASRSPCSTSAILLAAAQNLKENDDSIIDLDATHVNRRNELDSASEAGTPWASPAAELLTLSPVDLARTGQLLSSSTDSYTNYSSLPSSPTLSRGRPHERSKAGSSNNSSLSIVGPYTRLTSNLDALDEKHDIKKPGILPRLRRSLGKVITRRATSDALRISRVASREALSTLEPKSYQNETIDSSSAATRRKVDSLDSHVSRYTDDTVLEKKSSRRNFSSFRLFRASSMKASLGEQENVAPGSDLSNHPVDISQNRDFDAPAFHPDAARDPPHHRHRLSSLGDSGHGSPAAVSEPDEDDHHALNSADEFQEECHASTFSLHILTSPPTHHHITSPPTISQGTETTSTISSPHNKKIPVSPTMPSTSAALPPHPPVIVSSPTAPPSVPPPPKTTTAPPLDPATATAVAAADLWQDEIRANYRRFEDEKLKLKQETPDGHEATASPIPTSLRSKGTIWPSLGSSSSLLLLGRDWRE</sequence>
<dbReference type="AlphaFoldDB" id="A0A6J3M3L4"/>
<proteinExistence type="predicted"/>
<feature type="compositionally biased region" description="Low complexity" evidence="1">
    <location>
        <begin position="751"/>
        <end position="766"/>
    </location>
</feature>
<feature type="compositionally biased region" description="Low complexity" evidence="1">
    <location>
        <begin position="502"/>
        <end position="512"/>
    </location>
</feature>
<keyword evidence="2" id="KW-1185">Reference proteome</keyword>
<feature type="compositionally biased region" description="Pro residues" evidence="1">
    <location>
        <begin position="808"/>
        <end position="818"/>
    </location>
</feature>
<accession>A0A6J3M3L4</accession>
<feature type="region of interest" description="Disordered" evidence="1">
    <location>
        <begin position="855"/>
        <end position="882"/>
    </location>
</feature>
<evidence type="ECO:0000256" key="1">
    <source>
        <dbReference type="SAM" id="MobiDB-lite"/>
    </source>
</evidence>
<dbReference type="Proteomes" id="UP000504637">
    <property type="component" value="Unplaced"/>
</dbReference>
<organism evidence="3">
    <name type="scientific">Dissoconium aciculare CBS 342.82</name>
    <dbReference type="NCBI Taxonomy" id="1314786"/>
    <lineage>
        <taxon>Eukaryota</taxon>
        <taxon>Fungi</taxon>
        <taxon>Dikarya</taxon>
        <taxon>Ascomycota</taxon>
        <taxon>Pezizomycotina</taxon>
        <taxon>Dothideomycetes</taxon>
        <taxon>Dothideomycetidae</taxon>
        <taxon>Mycosphaerellales</taxon>
        <taxon>Dissoconiaceae</taxon>
        <taxon>Dissoconium</taxon>
    </lineage>
</organism>
<reference evidence="3" key="1">
    <citation type="submission" date="2020-01" db="EMBL/GenBank/DDBJ databases">
        <authorList>
            <consortium name="DOE Joint Genome Institute"/>
            <person name="Haridas S."/>
            <person name="Albert R."/>
            <person name="Binder M."/>
            <person name="Bloem J."/>
            <person name="Labutti K."/>
            <person name="Salamov A."/>
            <person name="Andreopoulos B."/>
            <person name="Baker S.E."/>
            <person name="Barry K."/>
            <person name="Bills G."/>
            <person name="Bluhm B.H."/>
            <person name="Cannon C."/>
            <person name="Castanera R."/>
            <person name="Culley D.E."/>
            <person name="Daum C."/>
            <person name="Ezra D."/>
            <person name="Gonzalez J.B."/>
            <person name="Henrissat B."/>
            <person name="Kuo A."/>
            <person name="Liang C."/>
            <person name="Lipzen A."/>
            <person name="Lutzoni F."/>
            <person name="Magnuson J."/>
            <person name="Mondo S."/>
            <person name="Nolan M."/>
            <person name="Ohm R."/>
            <person name="Pangilinan J."/>
            <person name="Park H.-J."/>
            <person name="Ramirez L."/>
            <person name="Alfaro M."/>
            <person name="Sun H."/>
            <person name="Tritt A."/>
            <person name="Yoshinaga Y."/>
            <person name="Zwiers L.-H."/>
            <person name="Turgeon B.G."/>
            <person name="Goodwin S.B."/>
            <person name="Spatafora J.W."/>
            <person name="Crous P.W."/>
            <person name="Grigoriev I.V."/>
        </authorList>
    </citation>
    <scope>NUCLEOTIDE SEQUENCE</scope>
    <source>
        <strain evidence="3">CBS 342.82</strain>
    </source>
</reference>
<reference evidence="3" key="2">
    <citation type="submission" date="2020-04" db="EMBL/GenBank/DDBJ databases">
        <authorList>
            <consortium name="NCBI Genome Project"/>
        </authorList>
    </citation>
    <scope>NUCLEOTIDE SEQUENCE</scope>
    <source>
        <strain evidence="3">CBS 342.82</strain>
    </source>
</reference>
<evidence type="ECO:0000313" key="3">
    <source>
        <dbReference type="RefSeq" id="XP_033459652.1"/>
    </source>
</evidence>
<evidence type="ECO:0000313" key="2">
    <source>
        <dbReference type="Proteomes" id="UP000504637"/>
    </source>
</evidence>
<feature type="compositionally biased region" description="Polar residues" evidence="1">
    <location>
        <begin position="767"/>
        <end position="778"/>
    </location>
</feature>
<dbReference type="RefSeq" id="XP_033459652.1">
    <property type="nucleotide sequence ID" value="XM_033603120.1"/>
</dbReference>
<feature type="region of interest" description="Disordered" evidence="1">
    <location>
        <begin position="356"/>
        <end position="393"/>
    </location>
</feature>
<feature type="compositionally biased region" description="Basic and acidic residues" evidence="1">
    <location>
        <begin position="380"/>
        <end position="389"/>
    </location>
</feature>
<name>A0A6J3M3L4_9PEZI</name>
<feature type="region of interest" description="Disordered" evidence="1">
    <location>
        <begin position="661"/>
        <end position="728"/>
    </location>
</feature>